<name>F3NQC9_9ACTN</name>
<keyword evidence="2" id="KW-1133">Transmembrane helix</keyword>
<dbReference type="Gene3D" id="1.10.287.910">
    <property type="entry name" value="bacterial mercury transporter, merf"/>
    <property type="match status" value="1"/>
</dbReference>
<dbReference type="GeneID" id="32589079"/>
<feature type="region of interest" description="Disordered" evidence="1">
    <location>
        <begin position="78"/>
        <end position="107"/>
    </location>
</feature>
<evidence type="ECO:0000313" key="3">
    <source>
        <dbReference type="EMBL" id="EGG44389.1"/>
    </source>
</evidence>
<proteinExistence type="predicted"/>
<sequence length="107" mass="11037">MPTSDQPPRREQDRPATGAAPGIGIVLLMIVCCAGPVLVLSGALAGIGAWLANPWVIAAAVVLAVAAVTVLVRRRARRDDCCPPGGASGSAARRRRAPQQRGGPHDR</sequence>
<gene>
    <name evidence="3" type="ORF">SGM_5204</name>
</gene>
<evidence type="ECO:0000256" key="1">
    <source>
        <dbReference type="SAM" id="MobiDB-lite"/>
    </source>
</evidence>
<dbReference type="EMBL" id="AEYX01000043">
    <property type="protein sequence ID" value="EGG44389.1"/>
    <property type="molecule type" value="Genomic_DNA"/>
</dbReference>
<evidence type="ECO:0000256" key="2">
    <source>
        <dbReference type="SAM" id="Phobius"/>
    </source>
</evidence>
<evidence type="ECO:0000313" key="4">
    <source>
        <dbReference type="Proteomes" id="UP000003022"/>
    </source>
</evidence>
<comment type="caution">
    <text evidence="3">The sequence shown here is derived from an EMBL/GenBank/DDBJ whole genome shotgun (WGS) entry which is preliminary data.</text>
</comment>
<dbReference type="Proteomes" id="UP000003022">
    <property type="component" value="Unassembled WGS sequence"/>
</dbReference>
<feature type="transmembrane region" description="Helical" evidence="2">
    <location>
        <begin position="21"/>
        <end position="49"/>
    </location>
</feature>
<dbReference type="RefSeq" id="WP_006143053.1">
    <property type="nucleotide sequence ID" value="NZ_AEYX01000043.1"/>
</dbReference>
<keyword evidence="2" id="KW-0472">Membrane</keyword>
<accession>F3NQC9</accession>
<keyword evidence="2" id="KW-0812">Transmembrane</keyword>
<keyword evidence="4" id="KW-1185">Reference proteome</keyword>
<feature type="transmembrane region" description="Helical" evidence="2">
    <location>
        <begin position="55"/>
        <end position="72"/>
    </location>
</feature>
<dbReference type="AlphaFoldDB" id="F3NQC9"/>
<organism evidence="3 4">
    <name type="scientific">Streptomyces griseoaurantiacus M045</name>
    <dbReference type="NCBI Taxonomy" id="996637"/>
    <lineage>
        <taxon>Bacteria</taxon>
        <taxon>Bacillati</taxon>
        <taxon>Actinomycetota</taxon>
        <taxon>Actinomycetes</taxon>
        <taxon>Kitasatosporales</taxon>
        <taxon>Streptomycetaceae</taxon>
        <taxon>Streptomyces</taxon>
        <taxon>Streptomyces aurantiacus group</taxon>
    </lineage>
</organism>
<protein>
    <submittedName>
        <fullName evidence="3">Uncharacterized protein</fullName>
    </submittedName>
</protein>
<reference evidence="3 4" key="1">
    <citation type="journal article" date="2011" name="J. Bacteriol.">
        <title>Draft genome sequence of the marine bacterium Streptomyces griseoaurantiacus M045, which produces novel manumycin-type antibiotics with a pABA core component.</title>
        <authorList>
            <person name="Li F."/>
            <person name="Jiang P."/>
            <person name="Zheng H."/>
            <person name="Wang S."/>
            <person name="Zhao G."/>
            <person name="Qin S."/>
            <person name="Liu Z."/>
        </authorList>
    </citation>
    <scope>NUCLEOTIDE SEQUENCE [LARGE SCALE GENOMIC DNA]</scope>
    <source>
        <strain evidence="3 4">M045</strain>
    </source>
</reference>
<dbReference type="eggNOG" id="ENOG5032XDZ">
    <property type="taxonomic scope" value="Bacteria"/>
</dbReference>
<dbReference type="STRING" id="996637.SGM_5204"/>